<dbReference type="GeneID" id="112452470"/>
<protein>
    <submittedName>
        <fullName evidence="2">Uncharacterized protein LOC112452470 isoform X1</fullName>
    </submittedName>
</protein>
<organism evidence="1 2">
    <name type="scientific">Temnothorax curvispinosus</name>
    <dbReference type="NCBI Taxonomy" id="300111"/>
    <lineage>
        <taxon>Eukaryota</taxon>
        <taxon>Metazoa</taxon>
        <taxon>Ecdysozoa</taxon>
        <taxon>Arthropoda</taxon>
        <taxon>Hexapoda</taxon>
        <taxon>Insecta</taxon>
        <taxon>Pterygota</taxon>
        <taxon>Neoptera</taxon>
        <taxon>Endopterygota</taxon>
        <taxon>Hymenoptera</taxon>
        <taxon>Apocrita</taxon>
        <taxon>Aculeata</taxon>
        <taxon>Formicoidea</taxon>
        <taxon>Formicidae</taxon>
        <taxon>Myrmicinae</taxon>
        <taxon>Temnothorax</taxon>
    </lineage>
</organism>
<sequence length="150" mass="16700">MDNVLAGLCSNGTDDVRDRSTYTRHLENVFNVKQEHACISQYGAAVENTEIACQDLIFMMIHKISRGLPQHIFIFVELLDEGIGTLPCTGAYLSFFIILSEEGERSLKTEGCSHGYRAHTRVPLIRGSAFVDLMISTPLQAKVDICGYKD</sequence>
<dbReference type="AlphaFoldDB" id="A0A6J1PGD5"/>
<proteinExistence type="predicted"/>
<dbReference type="Proteomes" id="UP000504618">
    <property type="component" value="Unplaced"/>
</dbReference>
<evidence type="ECO:0000313" key="2">
    <source>
        <dbReference type="RefSeq" id="XP_024868466.1"/>
    </source>
</evidence>
<evidence type="ECO:0000313" key="1">
    <source>
        <dbReference type="Proteomes" id="UP000504618"/>
    </source>
</evidence>
<keyword evidence="1" id="KW-1185">Reference proteome</keyword>
<dbReference type="OrthoDB" id="10579738at2759"/>
<reference evidence="2" key="1">
    <citation type="submission" date="2025-08" db="UniProtKB">
        <authorList>
            <consortium name="RefSeq"/>
        </authorList>
    </citation>
    <scope>IDENTIFICATION</scope>
    <source>
        <tissue evidence="2">Whole body</tissue>
    </source>
</reference>
<accession>A0A6J1PGD5</accession>
<dbReference type="RefSeq" id="XP_024868466.1">
    <property type="nucleotide sequence ID" value="XM_025012698.1"/>
</dbReference>
<name>A0A6J1PGD5_9HYME</name>
<gene>
    <name evidence="2" type="primary">LOC112452470</name>
</gene>